<dbReference type="Gene3D" id="3.40.50.2000">
    <property type="entry name" value="Glycogen Phosphorylase B"/>
    <property type="match status" value="2"/>
</dbReference>
<comment type="caution">
    <text evidence="1">The sequence shown here is derived from an EMBL/GenBank/DDBJ whole genome shotgun (WGS) entry which is preliminary data.</text>
</comment>
<evidence type="ECO:0000313" key="2">
    <source>
        <dbReference type="Proteomes" id="UP000294824"/>
    </source>
</evidence>
<dbReference type="RefSeq" id="WP_133967058.1">
    <property type="nucleotide sequence ID" value="NZ_SORL01000007.1"/>
</dbReference>
<protein>
    <recommendedName>
        <fullName evidence="3">Glycosyltransferase</fullName>
    </recommendedName>
</protein>
<sequence length="402" mass="46216">MNFLVIAQDLRVSGTSEGVVSRSFLAKLRMAYPDAVIDVLYLKNHNNDDQLELLPVNSIQSHKINLKPTFTVKWINRVTRRLFNISWYDKFIHKSYGKHMNALNHEKYDHVFIRSSGLKHETLLAAKDLPILKKAIINFHDPYPFFWYQGSLNELTGDELNRFHNMFKVVQQAKVCISTAKMMSEDLEFLYGSRKRFYTLPHQFSETVFDLTDIEHVRKKQKLVTLAYHGSIQFGRKIDVLLDAYDTLVRTNVQIKDNTEFVLRLGGGDVQRLREKYAGNNNIAVLGTLNFSNSSYEQKHIADINVILENGPFYCNILVGKAPFLASLNKPIFCVSPQRSELSNLIKNKKFIACGDDLDAVRLKLEALITDTIQTKENAKVFGDYFSDAYFKDTINNILNLS</sequence>
<evidence type="ECO:0000313" key="1">
    <source>
        <dbReference type="EMBL" id="TDY64761.1"/>
    </source>
</evidence>
<accession>A0A4V3HHC6</accession>
<dbReference type="AlphaFoldDB" id="A0A4V3HHC6"/>
<dbReference type="SUPFAM" id="SSF53756">
    <property type="entry name" value="UDP-Glycosyltransferase/glycogen phosphorylase"/>
    <property type="match status" value="1"/>
</dbReference>
<evidence type="ECO:0008006" key="3">
    <source>
        <dbReference type="Google" id="ProtNLM"/>
    </source>
</evidence>
<name>A0A4V3HHC6_9FLAO</name>
<proteinExistence type="predicted"/>
<dbReference type="Proteomes" id="UP000294824">
    <property type="component" value="Unassembled WGS sequence"/>
</dbReference>
<organism evidence="1 2">
    <name type="scientific">Algibacter lectus</name>
    <dbReference type="NCBI Taxonomy" id="221126"/>
    <lineage>
        <taxon>Bacteria</taxon>
        <taxon>Pseudomonadati</taxon>
        <taxon>Bacteroidota</taxon>
        <taxon>Flavobacteriia</taxon>
        <taxon>Flavobacteriales</taxon>
        <taxon>Flavobacteriaceae</taxon>
        <taxon>Algibacter</taxon>
    </lineage>
</organism>
<keyword evidence="2" id="KW-1185">Reference proteome</keyword>
<reference evidence="1 2" key="1">
    <citation type="submission" date="2019-03" db="EMBL/GenBank/DDBJ databases">
        <title>Genomic Encyclopedia of Type Strains, Phase III (KMG-III): the genomes of soil and plant-associated and newly described type strains.</title>
        <authorList>
            <person name="Whitman W."/>
        </authorList>
    </citation>
    <scope>NUCLEOTIDE SEQUENCE [LARGE SCALE GENOMIC DNA]</scope>
    <source>
        <strain evidence="1 2">CECT 8301</strain>
    </source>
</reference>
<gene>
    <name evidence="1" type="ORF">DFQ06_1683</name>
</gene>
<dbReference type="EMBL" id="SORL01000007">
    <property type="protein sequence ID" value="TDY64761.1"/>
    <property type="molecule type" value="Genomic_DNA"/>
</dbReference>